<evidence type="ECO:0000313" key="2">
    <source>
        <dbReference type="EMBL" id="KAK8596051.1"/>
    </source>
</evidence>
<gene>
    <name evidence="2" type="ORF">V6N12_064551</name>
</gene>
<sequence length="66" mass="6855">MLAKSDEFAGRVLLNCGSYEPPGESERSGSSGQIDNEIAASEDSSTPSGKHIGLNLDKGLTFGVAR</sequence>
<organism evidence="2 3">
    <name type="scientific">Hibiscus sabdariffa</name>
    <name type="common">roselle</name>
    <dbReference type="NCBI Taxonomy" id="183260"/>
    <lineage>
        <taxon>Eukaryota</taxon>
        <taxon>Viridiplantae</taxon>
        <taxon>Streptophyta</taxon>
        <taxon>Embryophyta</taxon>
        <taxon>Tracheophyta</taxon>
        <taxon>Spermatophyta</taxon>
        <taxon>Magnoliopsida</taxon>
        <taxon>eudicotyledons</taxon>
        <taxon>Gunneridae</taxon>
        <taxon>Pentapetalae</taxon>
        <taxon>rosids</taxon>
        <taxon>malvids</taxon>
        <taxon>Malvales</taxon>
        <taxon>Malvaceae</taxon>
        <taxon>Malvoideae</taxon>
        <taxon>Hibiscus</taxon>
    </lineage>
</organism>
<feature type="compositionally biased region" description="Low complexity" evidence="1">
    <location>
        <begin position="17"/>
        <end position="32"/>
    </location>
</feature>
<name>A0ABR2G647_9ROSI</name>
<dbReference type="Proteomes" id="UP001472677">
    <property type="component" value="Unassembled WGS sequence"/>
</dbReference>
<evidence type="ECO:0000313" key="3">
    <source>
        <dbReference type="Proteomes" id="UP001472677"/>
    </source>
</evidence>
<keyword evidence="3" id="KW-1185">Reference proteome</keyword>
<accession>A0ABR2G647</accession>
<proteinExistence type="predicted"/>
<protein>
    <submittedName>
        <fullName evidence="2">Uncharacterized protein</fullName>
    </submittedName>
</protein>
<reference evidence="2 3" key="1">
    <citation type="journal article" date="2024" name="G3 (Bethesda)">
        <title>Genome assembly of Hibiscus sabdariffa L. provides insights into metabolisms of medicinal natural products.</title>
        <authorList>
            <person name="Kim T."/>
        </authorList>
    </citation>
    <scope>NUCLEOTIDE SEQUENCE [LARGE SCALE GENOMIC DNA]</scope>
    <source>
        <strain evidence="2">TK-2024</strain>
        <tissue evidence="2">Old leaves</tissue>
    </source>
</reference>
<evidence type="ECO:0000256" key="1">
    <source>
        <dbReference type="SAM" id="MobiDB-lite"/>
    </source>
</evidence>
<feature type="region of interest" description="Disordered" evidence="1">
    <location>
        <begin position="15"/>
        <end position="52"/>
    </location>
</feature>
<comment type="caution">
    <text evidence="2">The sequence shown here is derived from an EMBL/GenBank/DDBJ whole genome shotgun (WGS) entry which is preliminary data.</text>
</comment>
<dbReference type="EMBL" id="JBBPBM010000002">
    <property type="protein sequence ID" value="KAK8596051.1"/>
    <property type="molecule type" value="Genomic_DNA"/>
</dbReference>